<evidence type="ECO:0000313" key="4">
    <source>
        <dbReference type="EMBL" id="CAF4206388.1"/>
    </source>
</evidence>
<dbReference type="SUPFAM" id="SSF47336">
    <property type="entry name" value="ACP-like"/>
    <property type="match status" value="1"/>
</dbReference>
<accession>A0A820BHN4</accession>
<dbReference type="GO" id="GO:0006633">
    <property type="term" value="P:fatty acid biosynthetic process"/>
    <property type="evidence" value="ECO:0007669"/>
    <property type="project" value="TreeGrafter"/>
</dbReference>
<keyword evidence="1" id="KW-0596">Phosphopantetheine</keyword>
<gene>
    <name evidence="4" type="ORF">OKA104_LOCUS41276</name>
</gene>
<evidence type="ECO:0000256" key="1">
    <source>
        <dbReference type="ARBA" id="ARBA00022450"/>
    </source>
</evidence>
<evidence type="ECO:0000313" key="5">
    <source>
        <dbReference type="Proteomes" id="UP000663881"/>
    </source>
</evidence>
<dbReference type="Gene3D" id="3.40.50.720">
    <property type="entry name" value="NAD(P)-binding Rossmann-like Domain"/>
    <property type="match status" value="1"/>
</dbReference>
<dbReference type="SMART" id="SM00823">
    <property type="entry name" value="PKS_PP"/>
    <property type="match status" value="1"/>
</dbReference>
<dbReference type="SMART" id="SM00822">
    <property type="entry name" value="PKS_KR"/>
    <property type="match status" value="1"/>
</dbReference>
<dbReference type="SUPFAM" id="SSF51735">
    <property type="entry name" value="NAD(P)-binding Rossmann-fold domains"/>
    <property type="match status" value="1"/>
</dbReference>
<dbReference type="InterPro" id="IPR036291">
    <property type="entry name" value="NAD(P)-bd_dom_sf"/>
</dbReference>
<dbReference type="InterPro" id="IPR020806">
    <property type="entry name" value="PKS_PP-bd"/>
</dbReference>
<feature type="domain" description="Carrier" evidence="3">
    <location>
        <begin position="275"/>
        <end position="350"/>
    </location>
</feature>
<reference evidence="4" key="1">
    <citation type="submission" date="2021-02" db="EMBL/GenBank/DDBJ databases">
        <authorList>
            <person name="Nowell W R."/>
        </authorList>
    </citation>
    <scope>NUCLEOTIDE SEQUENCE</scope>
</reference>
<keyword evidence="2" id="KW-0597">Phosphoprotein</keyword>
<dbReference type="Pfam" id="PF08659">
    <property type="entry name" value="KR"/>
    <property type="match status" value="1"/>
</dbReference>
<organism evidence="4 5">
    <name type="scientific">Adineta steineri</name>
    <dbReference type="NCBI Taxonomy" id="433720"/>
    <lineage>
        <taxon>Eukaryota</taxon>
        <taxon>Metazoa</taxon>
        <taxon>Spiralia</taxon>
        <taxon>Gnathifera</taxon>
        <taxon>Rotifera</taxon>
        <taxon>Eurotatoria</taxon>
        <taxon>Bdelloidea</taxon>
        <taxon>Adinetida</taxon>
        <taxon>Adinetidae</taxon>
        <taxon>Adineta</taxon>
    </lineage>
</organism>
<dbReference type="Pfam" id="PF00550">
    <property type="entry name" value="PP-binding"/>
    <property type="match status" value="1"/>
</dbReference>
<dbReference type="EMBL" id="CAJOAY010009563">
    <property type="protein sequence ID" value="CAF4206388.1"/>
    <property type="molecule type" value="Genomic_DNA"/>
</dbReference>
<dbReference type="Proteomes" id="UP000663881">
    <property type="component" value="Unassembled WGS sequence"/>
</dbReference>
<dbReference type="PANTHER" id="PTHR43775">
    <property type="entry name" value="FATTY ACID SYNTHASE"/>
    <property type="match status" value="1"/>
</dbReference>
<dbReference type="Gene3D" id="1.10.1200.10">
    <property type="entry name" value="ACP-like"/>
    <property type="match status" value="1"/>
</dbReference>
<dbReference type="PANTHER" id="PTHR43775:SF37">
    <property type="entry name" value="SI:DKEY-61P9.11"/>
    <property type="match status" value="1"/>
</dbReference>
<dbReference type="InterPro" id="IPR036736">
    <property type="entry name" value="ACP-like_sf"/>
</dbReference>
<dbReference type="PROSITE" id="PS50075">
    <property type="entry name" value="CARRIER"/>
    <property type="match status" value="1"/>
</dbReference>
<sequence>MIEKRGVKRIALMSRRTLIELEQPSNPQYDDWLRLKRTVNEYNAHVDVVQADVTNLQQVHDLIVRLNQSTYPVRGIIHSAVIAEDRTLSNLTQEHITRVLAPKARGAWILHHVIQLTHTPLHFFIMFSSIRNHLLELASAGYNAGNQFLDALAHYRMQKLNLPALSISLPAVSGAGMFHRQREWLTSFQTTQGFELVPTMVVFELIERFHKHQNTCQCPIIFAVNWKTLYERRQELATFQLAQIAQQRYVEMKLSNTSVSSRIDGTTNTRLNQKETIIERTQGAVARLLGAGNVDRILIDRSLMSQGMDSLAAISLYNWLGQEIGVYIPLADLLQGYSIETIAAVIYNKLHDQQQVTTAIAKEHNVDSGSIDENDIKLSNTSIHTSTENIICLQRPTHNNSSVLFYIAEQAITNTDESFALFMYKLSKQQSQTVSAAIYAIQIPLTISDTSTFAYAQNMISQMRRIQPRGPYQLVANRNKQEETIAHEMIRQLNNHSMIIDVRLFLLDD</sequence>
<dbReference type="InterPro" id="IPR057326">
    <property type="entry name" value="KR_dom"/>
</dbReference>
<dbReference type="GO" id="GO:0004312">
    <property type="term" value="F:fatty acid synthase activity"/>
    <property type="evidence" value="ECO:0007669"/>
    <property type="project" value="TreeGrafter"/>
</dbReference>
<comment type="caution">
    <text evidence="4">The sequence shown here is derived from an EMBL/GenBank/DDBJ whole genome shotgun (WGS) entry which is preliminary data.</text>
</comment>
<dbReference type="InterPro" id="IPR009081">
    <property type="entry name" value="PP-bd_ACP"/>
</dbReference>
<dbReference type="GO" id="GO:0031177">
    <property type="term" value="F:phosphopantetheine binding"/>
    <property type="evidence" value="ECO:0007669"/>
    <property type="project" value="InterPro"/>
</dbReference>
<evidence type="ECO:0000259" key="3">
    <source>
        <dbReference type="PROSITE" id="PS50075"/>
    </source>
</evidence>
<protein>
    <recommendedName>
        <fullName evidence="3">Carrier domain-containing protein</fullName>
    </recommendedName>
</protein>
<name>A0A820BHN4_9BILA</name>
<dbReference type="AlphaFoldDB" id="A0A820BHN4"/>
<evidence type="ECO:0000256" key="2">
    <source>
        <dbReference type="ARBA" id="ARBA00022553"/>
    </source>
</evidence>
<dbReference type="InterPro" id="IPR050091">
    <property type="entry name" value="PKS_NRPS_Biosynth_Enz"/>
</dbReference>
<proteinExistence type="predicted"/>
<dbReference type="InterPro" id="IPR013968">
    <property type="entry name" value="PKS_KR"/>
</dbReference>